<sequence length="217" mass="23504">MNGNNFVGTSDAMLATRFQAVAAVRDLSNVDMARTLEVSAPAVTKWLRTGRIGRIHLIEFCDAYAIDLKWMLTGLGEMQASANDSLVLLPAIPLNRAEVIDGGLIACTTDAEAGRLAYHRQNDNPTFVIQITDTSMAPGLLPGSFLFFEKVISDADLAVGSIVAVALSGRQELFIRRLEEPFIGKRLFAPDNQKHPSIDGDTAQVLGVCVECRSRPS</sequence>
<dbReference type="InterPro" id="IPR036286">
    <property type="entry name" value="LexA/Signal_pep-like_sf"/>
</dbReference>
<keyword evidence="3" id="KW-1185">Reference proteome</keyword>
<geneLocation type="plasmid" evidence="2 3">
    <name>unnamed2</name>
</geneLocation>
<evidence type="ECO:0000313" key="3">
    <source>
        <dbReference type="Proteomes" id="UP001445268"/>
    </source>
</evidence>
<dbReference type="EMBL" id="CP152382">
    <property type="protein sequence ID" value="XAF56261.1"/>
    <property type="molecule type" value="Genomic_DNA"/>
</dbReference>
<dbReference type="Proteomes" id="UP001445268">
    <property type="component" value="Plasmid unnamed2"/>
</dbReference>
<dbReference type="RefSeq" id="WP_342632809.1">
    <property type="nucleotide sequence ID" value="NZ_CP152382.1"/>
</dbReference>
<evidence type="ECO:0000313" key="2">
    <source>
        <dbReference type="EMBL" id="XAF56261.1"/>
    </source>
</evidence>
<evidence type="ECO:0000259" key="1">
    <source>
        <dbReference type="Pfam" id="PF00717"/>
    </source>
</evidence>
<dbReference type="InterPro" id="IPR010982">
    <property type="entry name" value="Lambda_DNA-bd_dom_sf"/>
</dbReference>
<feature type="domain" description="Peptidase S24/S26A/S26B/S26C" evidence="1">
    <location>
        <begin position="121"/>
        <end position="208"/>
    </location>
</feature>
<proteinExistence type="predicted"/>
<dbReference type="InterPro" id="IPR015927">
    <property type="entry name" value="Peptidase_S24_S26A/B/C"/>
</dbReference>
<dbReference type="Gene3D" id="1.10.260.40">
    <property type="entry name" value="lambda repressor-like DNA-binding domains"/>
    <property type="match status" value="1"/>
</dbReference>
<name>A0ABZ3E977_9GAMM</name>
<dbReference type="CDD" id="cd06529">
    <property type="entry name" value="S24_LexA-like"/>
    <property type="match status" value="1"/>
</dbReference>
<dbReference type="InterPro" id="IPR039418">
    <property type="entry name" value="LexA-like"/>
</dbReference>
<organism evidence="2 3">
    <name type="scientific">Marinobacter alkaliphilus</name>
    <dbReference type="NCBI Taxonomy" id="254719"/>
    <lineage>
        <taxon>Bacteria</taxon>
        <taxon>Pseudomonadati</taxon>
        <taxon>Pseudomonadota</taxon>
        <taxon>Gammaproteobacteria</taxon>
        <taxon>Pseudomonadales</taxon>
        <taxon>Marinobacteraceae</taxon>
        <taxon>Marinobacter</taxon>
    </lineage>
</organism>
<accession>A0ABZ3E977</accession>
<gene>
    <name evidence="2" type="ORF">AAGT77_20280</name>
</gene>
<protein>
    <submittedName>
        <fullName evidence="2">S24 family peptidase</fullName>
    </submittedName>
</protein>
<dbReference type="Pfam" id="PF00717">
    <property type="entry name" value="Peptidase_S24"/>
    <property type="match status" value="1"/>
</dbReference>
<dbReference type="Gene3D" id="2.10.109.10">
    <property type="entry name" value="Umud Fragment, subunit A"/>
    <property type="match status" value="1"/>
</dbReference>
<dbReference type="SUPFAM" id="SSF51306">
    <property type="entry name" value="LexA/Signal peptidase"/>
    <property type="match status" value="1"/>
</dbReference>
<keyword evidence="2" id="KW-0614">Plasmid</keyword>
<reference evidence="2 3" key="1">
    <citation type="submission" date="2024-04" db="EMBL/GenBank/DDBJ databases">
        <title>Marinobacter sp. SBY-1.</title>
        <authorList>
            <person name="Pan C."/>
        </authorList>
    </citation>
    <scope>NUCLEOTIDE SEQUENCE [LARGE SCALE GENOMIC DNA]</scope>
    <source>
        <strain evidence="2 3">SBY-1</strain>
        <plasmid evidence="2 3">unnamed2</plasmid>
    </source>
</reference>